<dbReference type="Gene3D" id="2.170.270.10">
    <property type="entry name" value="SET domain"/>
    <property type="match status" value="1"/>
</dbReference>
<gene>
    <name evidence="2" type="ORF">GCM10022388_08860</name>
</gene>
<dbReference type="PROSITE" id="PS50280">
    <property type="entry name" value="SET"/>
    <property type="match status" value="1"/>
</dbReference>
<dbReference type="PANTHER" id="PTHR46167">
    <property type="entry name" value="N-LYSINE METHYLTRANSFERASE KMT5A"/>
    <property type="match status" value="1"/>
</dbReference>
<accession>A0ABP7UKF2</accession>
<dbReference type="PANTHER" id="PTHR46167:SF1">
    <property type="entry name" value="N-LYSINE METHYLTRANSFERASE KMT5A"/>
    <property type="match status" value="1"/>
</dbReference>
<dbReference type="SMART" id="SM00317">
    <property type="entry name" value="SET"/>
    <property type="match status" value="1"/>
</dbReference>
<proteinExistence type="predicted"/>
<protein>
    <recommendedName>
        <fullName evidence="1">SET domain-containing protein</fullName>
    </recommendedName>
</protein>
<comment type="caution">
    <text evidence="2">The sequence shown here is derived from an EMBL/GenBank/DDBJ whole genome shotgun (WGS) entry which is preliminary data.</text>
</comment>
<evidence type="ECO:0000259" key="1">
    <source>
        <dbReference type="PROSITE" id="PS50280"/>
    </source>
</evidence>
<evidence type="ECO:0000313" key="2">
    <source>
        <dbReference type="EMBL" id="GAA4045678.1"/>
    </source>
</evidence>
<reference evidence="3" key="1">
    <citation type="journal article" date="2019" name="Int. J. Syst. Evol. Microbiol.">
        <title>The Global Catalogue of Microorganisms (GCM) 10K type strain sequencing project: providing services to taxonomists for standard genome sequencing and annotation.</title>
        <authorList>
            <consortium name="The Broad Institute Genomics Platform"/>
            <consortium name="The Broad Institute Genome Sequencing Center for Infectious Disease"/>
            <person name="Wu L."/>
            <person name="Ma J."/>
        </authorList>
    </citation>
    <scope>NUCLEOTIDE SEQUENCE [LARGE SCALE GENOMIC DNA]</scope>
    <source>
        <strain evidence="3">JCM 17068</strain>
    </source>
</reference>
<organism evidence="2 3">
    <name type="scientific">Flavobacterium chungnamense</name>
    <dbReference type="NCBI Taxonomy" id="706182"/>
    <lineage>
        <taxon>Bacteria</taxon>
        <taxon>Pseudomonadati</taxon>
        <taxon>Bacteroidota</taxon>
        <taxon>Flavobacteriia</taxon>
        <taxon>Flavobacteriales</taxon>
        <taxon>Flavobacteriaceae</taxon>
        <taxon>Flavobacterium</taxon>
    </lineage>
</organism>
<name>A0ABP7UKF2_9FLAO</name>
<dbReference type="Pfam" id="PF00856">
    <property type="entry name" value="SET"/>
    <property type="match status" value="1"/>
</dbReference>
<evidence type="ECO:0000313" key="3">
    <source>
        <dbReference type="Proteomes" id="UP001500426"/>
    </source>
</evidence>
<dbReference type="InterPro" id="IPR046341">
    <property type="entry name" value="SET_dom_sf"/>
</dbReference>
<dbReference type="EMBL" id="BAABCS010000006">
    <property type="protein sequence ID" value="GAA4045678.1"/>
    <property type="molecule type" value="Genomic_DNA"/>
</dbReference>
<sequence>MSKNDQNKIQAEESDYLYIQTSQLPSSGNGLFTAIDIYKDEIISIFKGEILSNIEADSRAKNNTNQYFMNLHNGSILDCKNTDCFAKYANDASGFSKSDYKNNAKITLDDNNNVCLIAIKKIKSGEEIFCDYGKRYWKEHGI</sequence>
<dbReference type="SUPFAM" id="SSF82199">
    <property type="entry name" value="SET domain"/>
    <property type="match status" value="1"/>
</dbReference>
<keyword evidence="3" id="KW-1185">Reference proteome</keyword>
<dbReference type="RefSeq" id="WP_345091204.1">
    <property type="nucleotide sequence ID" value="NZ_BAABCS010000006.1"/>
</dbReference>
<dbReference type="Proteomes" id="UP001500426">
    <property type="component" value="Unassembled WGS sequence"/>
</dbReference>
<dbReference type="InterPro" id="IPR051760">
    <property type="entry name" value="KMT5A"/>
</dbReference>
<feature type="domain" description="SET" evidence="1">
    <location>
        <begin position="17"/>
        <end position="133"/>
    </location>
</feature>
<dbReference type="InterPro" id="IPR001214">
    <property type="entry name" value="SET_dom"/>
</dbReference>